<comment type="similarity">
    <text evidence="5">Belongs to the SAT4 family.</text>
</comment>
<feature type="compositionally biased region" description="Low complexity" evidence="6">
    <location>
        <begin position="312"/>
        <end position="321"/>
    </location>
</feature>
<comment type="subcellular location">
    <subcellularLocation>
        <location evidence="1">Membrane</location>
        <topology evidence="1">Multi-pass membrane protein</topology>
    </subcellularLocation>
</comment>
<dbReference type="InterPro" id="IPR049326">
    <property type="entry name" value="Rhodopsin_dom_fungi"/>
</dbReference>
<feature type="domain" description="Rhodopsin" evidence="8">
    <location>
        <begin position="25"/>
        <end position="269"/>
    </location>
</feature>
<comment type="caution">
    <text evidence="9">The sequence shown here is derived from an EMBL/GenBank/DDBJ whole genome shotgun (WGS) entry which is preliminary data.</text>
</comment>
<feature type="transmembrane region" description="Helical" evidence="7">
    <location>
        <begin position="6"/>
        <end position="28"/>
    </location>
</feature>
<gene>
    <name evidence="9" type="ORF">D6C94_10077</name>
</gene>
<dbReference type="Proteomes" id="UP000305064">
    <property type="component" value="Unassembled WGS sequence"/>
</dbReference>
<feature type="transmembrane region" description="Helical" evidence="7">
    <location>
        <begin position="170"/>
        <end position="195"/>
    </location>
</feature>
<dbReference type="PANTHER" id="PTHR33048:SF47">
    <property type="entry name" value="INTEGRAL MEMBRANE PROTEIN-RELATED"/>
    <property type="match status" value="1"/>
</dbReference>
<sequence length="366" mass="40103">MEAGAGIVGFVWVLTAFSGGIVVARSVMKTIRFHGLAWEDYLMIISMLLAVVYGISSTLMYTLDFGNHAQQQLAPFHSPKFAEYLYLCHAVGFMAPLFSRISFCLYMLRVLGTTSAFRKRSIHAFIALQLIVNVPITIFVFTQCGSFQNLWRHGLLTSSPSCVRHDIIKILALIAVVFNAITDVYLTLLPAIVVWSIKVMTAKARSGLAATLGLSFFAAIASVIKIYYVYALYTYSPNPLTIERLILVMGVEINIVVIAASIPVLAPLFLQKSGQRGRKGIYKDPVLPTYDFGGDGASKGSELQSGKTFDTSSSKTFGHSSSSKKDSIVTRTTELFSENGGTEGTLSPTTPWDEMPEIVFLSDNKQ</sequence>
<dbReference type="AlphaFoldDB" id="A0A4S9VQC5"/>
<feature type="compositionally biased region" description="Polar residues" evidence="6">
    <location>
        <begin position="301"/>
        <end position="311"/>
    </location>
</feature>
<evidence type="ECO:0000256" key="2">
    <source>
        <dbReference type="ARBA" id="ARBA00022692"/>
    </source>
</evidence>
<feature type="transmembrane region" description="Helical" evidence="7">
    <location>
        <begin position="83"/>
        <end position="108"/>
    </location>
</feature>
<dbReference type="GO" id="GO:0016020">
    <property type="term" value="C:membrane"/>
    <property type="evidence" value="ECO:0007669"/>
    <property type="project" value="UniProtKB-SubCell"/>
</dbReference>
<dbReference type="EMBL" id="QZBJ01000120">
    <property type="protein sequence ID" value="THY68881.1"/>
    <property type="molecule type" value="Genomic_DNA"/>
</dbReference>
<evidence type="ECO:0000256" key="4">
    <source>
        <dbReference type="ARBA" id="ARBA00023136"/>
    </source>
</evidence>
<proteinExistence type="inferred from homology"/>
<feature type="transmembrane region" description="Helical" evidence="7">
    <location>
        <begin position="40"/>
        <end position="63"/>
    </location>
</feature>
<keyword evidence="3 7" id="KW-1133">Transmembrane helix</keyword>
<evidence type="ECO:0000256" key="3">
    <source>
        <dbReference type="ARBA" id="ARBA00022989"/>
    </source>
</evidence>
<name>A0A4S9VQC5_AURPU</name>
<feature type="transmembrane region" description="Helical" evidence="7">
    <location>
        <begin position="120"/>
        <end position="141"/>
    </location>
</feature>
<organism evidence="9 10">
    <name type="scientific">Aureobasidium pullulans</name>
    <name type="common">Black yeast</name>
    <name type="synonym">Pullularia pullulans</name>
    <dbReference type="NCBI Taxonomy" id="5580"/>
    <lineage>
        <taxon>Eukaryota</taxon>
        <taxon>Fungi</taxon>
        <taxon>Dikarya</taxon>
        <taxon>Ascomycota</taxon>
        <taxon>Pezizomycotina</taxon>
        <taxon>Dothideomycetes</taxon>
        <taxon>Dothideomycetidae</taxon>
        <taxon>Dothideales</taxon>
        <taxon>Saccotheciaceae</taxon>
        <taxon>Aureobasidium</taxon>
    </lineage>
</organism>
<feature type="transmembrane region" description="Helical" evidence="7">
    <location>
        <begin position="245"/>
        <end position="270"/>
    </location>
</feature>
<dbReference type="PANTHER" id="PTHR33048">
    <property type="entry name" value="PTH11-LIKE INTEGRAL MEMBRANE PROTEIN (AFU_ORTHOLOGUE AFUA_5G11245)"/>
    <property type="match status" value="1"/>
</dbReference>
<protein>
    <recommendedName>
        <fullName evidence="8">Rhodopsin domain-containing protein</fullName>
    </recommendedName>
</protein>
<dbReference type="InterPro" id="IPR052337">
    <property type="entry name" value="SAT4-like"/>
</dbReference>
<feature type="transmembrane region" description="Helical" evidence="7">
    <location>
        <begin position="207"/>
        <end position="233"/>
    </location>
</feature>
<evidence type="ECO:0000256" key="1">
    <source>
        <dbReference type="ARBA" id="ARBA00004141"/>
    </source>
</evidence>
<evidence type="ECO:0000313" key="10">
    <source>
        <dbReference type="Proteomes" id="UP000305064"/>
    </source>
</evidence>
<reference evidence="9 10" key="1">
    <citation type="submission" date="2018-10" db="EMBL/GenBank/DDBJ databases">
        <title>Fifty Aureobasidium pullulans genomes reveal a recombining polyextremotolerant generalist.</title>
        <authorList>
            <person name="Gostincar C."/>
            <person name="Turk M."/>
            <person name="Zajc J."/>
            <person name="Gunde-Cimerman N."/>
        </authorList>
    </citation>
    <scope>NUCLEOTIDE SEQUENCE [LARGE SCALE GENOMIC DNA]</scope>
    <source>
        <strain evidence="9 10">EXF-4256</strain>
    </source>
</reference>
<evidence type="ECO:0000256" key="7">
    <source>
        <dbReference type="SAM" id="Phobius"/>
    </source>
</evidence>
<feature type="compositionally biased region" description="Polar residues" evidence="6">
    <location>
        <begin position="329"/>
        <end position="350"/>
    </location>
</feature>
<evidence type="ECO:0000259" key="8">
    <source>
        <dbReference type="Pfam" id="PF20684"/>
    </source>
</evidence>
<keyword evidence="4 7" id="KW-0472">Membrane</keyword>
<evidence type="ECO:0000256" key="5">
    <source>
        <dbReference type="ARBA" id="ARBA00038359"/>
    </source>
</evidence>
<dbReference type="Pfam" id="PF20684">
    <property type="entry name" value="Fung_rhodopsin"/>
    <property type="match status" value="1"/>
</dbReference>
<feature type="region of interest" description="Disordered" evidence="6">
    <location>
        <begin position="297"/>
        <end position="366"/>
    </location>
</feature>
<evidence type="ECO:0000313" key="9">
    <source>
        <dbReference type="EMBL" id="THY68881.1"/>
    </source>
</evidence>
<accession>A0A4S9VQC5</accession>
<keyword evidence="2 7" id="KW-0812">Transmembrane</keyword>
<evidence type="ECO:0000256" key="6">
    <source>
        <dbReference type="SAM" id="MobiDB-lite"/>
    </source>
</evidence>